<gene>
    <name evidence="7" type="ORF">ACFPJ4_01635</name>
</gene>
<sequence>MSRIPATERRAALARAALAVISRDGVTAATTRAIVAEAGMPLASFHYAYSSRDELLSDVIELVVADQGSATFASLLLDTSDLRSAVRATFRAYLDVVRADPAREQAMFELTQHALRTPSLAALPRRQYESYRGLIGQLLAAGAAGHNAQWDIPVDELAAFVLVITDGITLSWLADRDDAAAERLLELATEAVMAHTLNGAHA</sequence>
<evidence type="ECO:0000256" key="4">
    <source>
        <dbReference type="ARBA" id="ARBA00023163"/>
    </source>
</evidence>
<dbReference type="PROSITE" id="PS50977">
    <property type="entry name" value="HTH_TETR_2"/>
    <property type="match status" value="1"/>
</dbReference>
<dbReference type="Proteomes" id="UP001596039">
    <property type="component" value="Unassembled WGS sequence"/>
</dbReference>
<dbReference type="EMBL" id="JBHSMG010000001">
    <property type="protein sequence ID" value="MFC5500935.1"/>
    <property type="molecule type" value="Genomic_DNA"/>
</dbReference>
<dbReference type="InterPro" id="IPR001647">
    <property type="entry name" value="HTH_TetR"/>
</dbReference>
<dbReference type="PANTHER" id="PTHR30055:SF234">
    <property type="entry name" value="HTH-TYPE TRANSCRIPTIONAL REGULATOR BETI"/>
    <property type="match status" value="1"/>
</dbReference>
<protein>
    <submittedName>
        <fullName evidence="7">TetR/AcrR family transcriptional regulator</fullName>
    </submittedName>
</protein>
<evidence type="ECO:0000313" key="7">
    <source>
        <dbReference type="EMBL" id="MFC5500935.1"/>
    </source>
</evidence>
<proteinExistence type="predicted"/>
<comment type="caution">
    <text evidence="7">The sequence shown here is derived from an EMBL/GenBank/DDBJ whole genome shotgun (WGS) entry which is preliminary data.</text>
</comment>
<feature type="DNA-binding region" description="H-T-H motif" evidence="5">
    <location>
        <begin position="30"/>
        <end position="49"/>
    </location>
</feature>
<keyword evidence="8" id="KW-1185">Reference proteome</keyword>
<accession>A0ABW0NLM9</accession>
<organism evidence="7 8">
    <name type="scientific">Lysinimonas soli</name>
    <dbReference type="NCBI Taxonomy" id="1074233"/>
    <lineage>
        <taxon>Bacteria</taxon>
        <taxon>Bacillati</taxon>
        <taxon>Actinomycetota</taxon>
        <taxon>Actinomycetes</taxon>
        <taxon>Micrococcales</taxon>
        <taxon>Microbacteriaceae</taxon>
        <taxon>Lysinimonas</taxon>
    </lineage>
</organism>
<dbReference type="InterPro" id="IPR036271">
    <property type="entry name" value="Tet_transcr_reg_TetR-rel_C_sf"/>
</dbReference>
<dbReference type="Gene3D" id="1.10.357.10">
    <property type="entry name" value="Tetracycline Repressor, domain 2"/>
    <property type="match status" value="1"/>
</dbReference>
<evidence type="ECO:0000256" key="2">
    <source>
        <dbReference type="ARBA" id="ARBA00023015"/>
    </source>
</evidence>
<keyword evidence="1" id="KW-0678">Repressor</keyword>
<keyword evidence="4" id="KW-0804">Transcription</keyword>
<reference evidence="8" key="1">
    <citation type="journal article" date="2019" name="Int. J. Syst. Evol. Microbiol.">
        <title>The Global Catalogue of Microorganisms (GCM) 10K type strain sequencing project: providing services to taxonomists for standard genome sequencing and annotation.</title>
        <authorList>
            <consortium name="The Broad Institute Genomics Platform"/>
            <consortium name="The Broad Institute Genome Sequencing Center for Infectious Disease"/>
            <person name="Wu L."/>
            <person name="Ma J."/>
        </authorList>
    </citation>
    <scope>NUCLEOTIDE SEQUENCE [LARGE SCALE GENOMIC DNA]</scope>
    <source>
        <strain evidence="8">CGMCC 4.6997</strain>
    </source>
</reference>
<dbReference type="InterPro" id="IPR050109">
    <property type="entry name" value="HTH-type_TetR-like_transc_reg"/>
</dbReference>
<dbReference type="RefSeq" id="WP_386738543.1">
    <property type="nucleotide sequence ID" value="NZ_JBHSMG010000001.1"/>
</dbReference>
<dbReference type="InterPro" id="IPR009057">
    <property type="entry name" value="Homeodomain-like_sf"/>
</dbReference>
<evidence type="ECO:0000313" key="8">
    <source>
        <dbReference type="Proteomes" id="UP001596039"/>
    </source>
</evidence>
<dbReference type="Pfam" id="PF13977">
    <property type="entry name" value="TetR_C_6"/>
    <property type="match status" value="1"/>
</dbReference>
<evidence type="ECO:0000256" key="5">
    <source>
        <dbReference type="PROSITE-ProRule" id="PRU00335"/>
    </source>
</evidence>
<keyword evidence="3 5" id="KW-0238">DNA-binding</keyword>
<dbReference type="InterPro" id="IPR039538">
    <property type="entry name" value="BetI_C"/>
</dbReference>
<name>A0ABW0NLM9_9MICO</name>
<dbReference type="Pfam" id="PF00440">
    <property type="entry name" value="TetR_N"/>
    <property type="match status" value="1"/>
</dbReference>
<evidence type="ECO:0000256" key="3">
    <source>
        <dbReference type="ARBA" id="ARBA00023125"/>
    </source>
</evidence>
<evidence type="ECO:0000256" key="1">
    <source>
        <dbReference type="ARBA" id="ARBA00022491"/>
    </source>
</evidence>
<dbReference type="PANTHER" id="PTHR30055">
    <property type="entry name" value="HTH-TYPE TRANSCRIPTIONAL REGULATOR RUTR"/>
    <property type="match status" value="1"/>
</dbReference>
<evidence type="ECO:0000259" key="6">
    <source>
        <dbReference type="PROSITE" id="PS50977"/>
    </source>
</evidence>
<dbReference type="SUPFAM" id="SSF46689">
    <property type="entry name" value="Homeodomain-like"/>
    <property type="match status" value="1"/>
</dbReference>
<keyword evidence="2" id="KW-0805">Transcription regulation</keyword>
<dbReference type="SUPFAM" id="SSF48498">
    <property type="entry name" value="Tetracyclin repressor-like, C-terminal domain"/>
    <property type="match status" value="1"/>
</dbReference>
<feature type="domain" description="HTH tetR-type" evidence="6">
    <location>
        <begin position="7"/>
        <end position="67"/>
    </location>
</feature>